<dbReference type="SUPFAM" id="SSF54909">
    <property type="entry name" value="Dimeric alpha+beta barrel"/>
    <property type="match status" value="1"/>
</dbReference>
<organism evidence="2 3">
    <name type="scientific">Gottfriedia solisilvae</name>
    <dbReference type="NCBI Taxonomy" id="1516104"/>
    <lineage>
        <taxon>Bacteria</taxon>
        <taxon>Bacillati</taxon>
        <taxon>Bacillota</taxon>
        <taxon>Bacilli</taxon>
        <taxon>Bacillales</taxon>
        <taxon>Bacillaceae</taxon>
        <taxon>Gottfriedia</taxon>
    </lineage>
</organism>
<gene>
    <name evidence="2" type="primary">isdG</name>
    <name evidence="2" type="ORF">GCM10007380_28840</name>
</gene>
<name>A0A8J3AMU2_9BACI</name>
<dbReference type="OrthoDB" id="384737at2"/>
<evidence type="ECO:0000259" key="1">
    <source>
        <dbReference type="PROSITE" id="PS51725"/>
    </source>
</evidence>
<dbReference type="RefSeq" id="WP_087999686.1">
    <property type="nucleotide sequence ID" value="NZ_BMHB01000001.1"/>
</dbReference>
<keyword evidence="2" id="KW-0560">Oxidoreductase</keyword>
<dbReference type="PANTHER" id="PTHR34474">
    <property type="entry name" value="SIGNAL TRANSDUCTION PROTEIN TRAP"/>
    <property type="match status" value="1"/>
</dbReference>
<keyword evidence="3" id="KW-1185">Reference proteome</keyword>
<proteinExistence type="predicted"/>
<dbReference type="InterPro" id="IPR011008">
    <property type="entry name" value="Dimeric_a/b-barrel"/>
</dbReference>
<feature type="domain" description="ABM" evidence="1">
    <location>
        <begin position="2"/>
        <end position="91"/>
    </location>
</feature>
<sequence length="112" mass="12980">MIMTTNTIRVVKGHGDEVIERFKISKGIHKFPGFIRMQVLKTMDLEEYDEVRVCTTWEAMEDFQGWVNSDSFKSAHAKRQEQQASNENSIILGSQLTCYEIPVEHLSEEVEK</sequence>
<dbReference type="Gene3D" id="3.30.70.100">
    <property type="match status" value="1"/>
</dbReference>
<dbReference type="AlphaFoldDB" id="A0A8J3AMU2"/>
<dbReference type="Pfam" id="PF03992">
    <property type="entry name" value="ABM"/>
    <property type="match status" value="1"/>
</dbReference>
<dbReference type="GO" id="GO:0004497">
    <property type="term" value="F:monooxygenase activity"/>
    <property type="evidence" value="ECO:0007669"/>
    <property type="project" value="UniProtKB-KW"/>
</dbReference>
<evidence type="ECO:0000313" key="2">
    <source>
        <dbReference type="EMBL" id="GGI15609.1"/>
    </source>
</evidence>
<keyword evidence="2" id="KW-0503">Monooxygenase</keyword>
<reference evidence="3" key="1">
    <citation type="journal article" date="2019" name="Int. J. Syst. Evol. Microbiol.">
        <title>The Global Catalogue of Microorganisms (GCM) 10K type strain sequencing project: providing services to taxonomists for standard genome sequencing and annotation.</title>
        <authorList>
            <consortium name="The Broad Institute Genomics Platform"/>
            <consortium name="The Broad Institute Genome Sequencing Center for Infectious Disease"/>
            <person name="Wu L."/>
            <person name="Ma J."/>
        </authorList>
    </citation>
    <scope>NUCLEOTIDE SEQUENCE [LARGE SCALE GENOMIC DNA]</scope>
    <source>
        <strain evidence="3">CGMCC 1.14993</strain>
    </source>
</reference>
<evidence type="ECO:0000313" key="3">
    <source>
        <dbReference type="Proteomes" id="UP000626244"/>
    </source>
</evidence>
<comment type="caution">
    <text evidence="2">The sequence shown here is derived from an EMBL/GenBank/DDBJ whole genome shotgun (WGS) entry which is preliminary data.</text>
</comment>
<dbReference type="InterPro" id="IPR007138">
    <property type="entry name" value="ABM_dom"/>
</dbReference>
<dbReference type="InterPro" id="IPR050404">
    <property type="entry name" value="Heme-degrading_MO"/>
</dbReference>
<dbReference type="PROSITE" id="PS51725">
    <property type="entry name" value="ABM"/>
    <property type="match status" value="1"/>
</dbReference>
<dbReference type="PANTHER" id="PTHR34474:SF4">
    <property type="entry name" value="HEME OXYGENASE (STAPHYLOBILIN-PRODUCING) 1"/>
    <property type="match status" value="1"/>
</dbReference>
<accession>A0A8J3AMU2</accession>
<dbReference type="Proteomes" id="UP000626244">
    <property type="component" value="Unassembled WGS sequence"/>
</dbReference>
<protein>
    <submittedName>
        <fullName evidence="2">Heme-degrading monooxygenase</fullName>
    </submittedName>
</protein>
<dbReference type="EMBL" id="BMHB01000001">
    <property type="protein sequence ID" value="GGI15609.1"/>
    <property type="molecule type" value="Genomic_DNA"/>
</dbReference>